<dbReference type="KEGG" id="lpy:FIV34_18735"/>
<organism evidence="5 6">
    <name type="scientific">Luteibacter pinisoli</name>
    <dbReference type="NCBI Taxonomy" id="2589080"/>
    <lineage>
        <taxon>Bacteria</taxon>
        <taxon>Pseudomonadati</taxon>
        <taxon>Pseudomonadota</taxon>
        <taxon>Gammaproteobacteria</taxon>
        <taxon>Lysobacterales</taxon>
        <taxon>Rhodanobacteraceae</taxon>
        <taxon>Luteibacter</taxon>
    </lineage>
</organism>
<dbReference type="Pfam" id="PF01381">
    <property type="entry name" value="HTH_3"/>
    <property type="match status" value="1"/>
</dbReference>
<keyword evidence="1" id="KW-0805">Transcription regulation</keyword>
<dbReference type="PROSITE" id="PS50943">
    <property type="entry name" value="HTH_CROC1"/>
    <property type="match status" value="1"/>
</dbReference>
<dbReference type="EMBL" id="CP041046">
    <property type="protein sequence ID" value="QDE41095.1"/>
    <property type="molecule type" value="Genomic_DNA"/>
</dbReference>
<keyword evidence="2" id="KW-0238">DNA-binding</keyword>
<proteinExistence type="predicted"/>
<dbReference type="SUPFAM" id="SSF47413">
    <property type="entry name" value="lambda repressor-like DNA-binding domains"/>
    <property type="match status" value="1"/>
</dbReference>
<reference evidence="5 6" key="1">
    <citation type="submission" date="2019-06" db="EMBL/GenBank/DDBJ databases">
        <title>A complete genome sequence for Luteibacter pinisoli MAH-14.</title>
        <authorList>
            <person name="Baltrus D.A."/>
        </authorList>
    </citation>
    <scope>NUCLEOTIDE SEQUENCE [LARGE SCALE GENOMIC DNA]</scope>
    <source>
        <strain evidence="5 6">MAH-14</strain>
    </source>
</reference>
<dbReference type="Gene3D" id="1.10.260.40">
    <property type="entry name" value="lambda repressor-like DNA-binding domains"/>
    <property type="match status" value="1"/>
</dbReference>
<dbReference type="SMART" id="SM00530">
    <property type="entry name" value="HTH_XRE"/>
    <property type="match status" value="1"/>
</dbReference>
<evidence type="ECO:0000256" key="3">
    <source>
        <dbReference type="ARBA" id="ARBA00023163"/>
    </source>
</evidence>
<dbReference type="InterPro" id="IPR052359">
    <property type="entry name" value="HTH-type_reg/antitoxin"/>
</dbReference>
<dbReference type="GO" id="GO:0003677">
    <property type="term" value="F:DNA binding"/>
    <property type="evidence" value="ECO:0007669"/>
    <property type="project" value="UniProtKB-KW"/>
</dbReference>
<dbReference type="InterPro" id="IPR047761">
    <property type="entry name" value="NadS-like"/>
</dbReference>
<accession>A0A4Y5ZA45</accession>
<feature type="domain" description="HTH cro/C1-type" evidence="4">
    <location>
        <begin position="36"/>
        <end position="72"/>
    </location>
</feature>
<dbReference type="AlphaFoldDB" id="A0A4Y5ZA45"/>
<evidence type="ECO:0000313" key="6">
    <source>
        <dbReference type="Proteomes" id="UP000316093"/>
    </source>
</evidence>
<sequence>MTTFFDELLESVQQMDEIHRGKRAPSREFQVDPTTIKAIRESTGLSQPNFAKVLDVDVGTLRNWEQGRREPTGPARALLRAIRNDPQNVMAALVG</sequence>
<keyword evidence="6" id="KW-1185">Reference proteome</keyword>
<gene>
    <name evidence="5" type="ORF">FIV34_18735</name>
</gene>
<dbReference type="NCBIfam" id="NF041265">
    <property type="entry name" value="NadS"/>
    <property type="match status" value="1"/>
</dbReference>
<evidence type="ECO:0000256" key="2">
    <source>
        <dbReference type="ARBA" id="ARBA00023125"/>
    </source>
</evidence>
<dbReference type="InterPro" id="IPR010982">
    <property type="entry name" value="Lambda_DNA-bd_dom_sf"/>
</dbReference>
<dbReference type="PANTHER" id="PTHR36511">
    <property type="entry name" value="MERR FAMILY BACTERIAL REGULATORY PROTEIN"/>
    <property type="match status" value="1"/>
</dbReference>
<dbReference type="RefSeq" id="WP_139985019.1">
    <property type="nucleotide sequence ID" value="NZ_CP041046.1"/>
</dbReference>
<keyword evidence="3" id="KW-0804">Transcription</keyword>
<dbReference type="OrthoDB" id="9799384at2"/>
<dbReference type="Proteomes" id="UP000316093">
    <property type="component" value="Chromosome"/>
</dbReference>
<dbReference type="PANTHER" id="PTHR36511:SF4">
    <property type="entry name" value="ANTITOXIN MQSA"/>
    <property type="match status" value="1"/>
</dbReference>
<name>A0A4Y5ZA45_9GAMM</name>
<protein>
    <submittedName>
        <fullName evidence="5">Helix-turn-helix domain-containing protein</fullName>
    </submittedName>
</protein>
<evidence type="ECO:0000256" key="1">
    <source>
        <dbReference type="ARBA" id="ARBA00023015"/>
    </source>
</evidence>
<evidence type="ECO:0000313" key="5">
    <source>
        <dbReference type="EMBL" id="QDE41095.1"/>
    </source>
</evidence>
<dbReference type="InterPro" id="IPR001387">
    <property type="entry name" value="Cro/C1-type_HTH"/>
</dbReference>
<evidence type="ECO:0000259" key="4">
    <source>
        <dbReference type="PROSITE" id="PS50943"/>
    </source>
</evidence>
<dbReference type="CDD" id="cd00093">
    <property type="entry name" value="HTH_XRE"/>
    <property type="match status" value="1"/>
</dbReference>